<evidence type="ECO:0000256" key="1">
    <source>
        <dbReference type="ARBA" id="ARBA00023015"/>
    </source>
</evidence>
<dbReference type="SUPFAM" id="SSF46689">
    <property type="entry name" value="Homeodomain-like"/>
    <property type="match status" value="2"/>
</dbReference>
<evidence type="ECO:0000256" key="3">
    <source>
        <dbReference type="ARBA" id="ARBA00023163"/>
    </source>
</evidence>
<dbReference type="GO" id="GO:0043565">
    <property type="term" value="F:sequence-specific DNA binding"/>
    <property type="evidence" value="ECO:0007669"/>
    <property type="project" value="InterPro"/>
</dbReference>
<reference evidence="5 6" key="1">
    <citation type="submission" date="2015-11" db="EMBL/GenBank/DDBJ databases">
        <title>Sequence of Pedobacter ginsenosidimutans.</title>
        <authorList>
            <person name="Carson E."/>
            <person name="Keyser V."/>
            <person name="Newman J."/>
            <person name="Miller J."/>
        </authorList>
    </citation>
    <scope>NUCLEOTIDE SEQUENCE [LARGE SCALE GENOMIC DNA]</scope>
    <source>
        <strain evidence="5 6">KACC 14530</strain>
    </source>
</reference>
<accession>A0A0T5VVH8</accession>
<evidence type="ECO:0000259" key="4">
    <source>
        <dbReference type="PROSITE" id="PS01124"/>
    </source>
</evidence>
<evidence type="ECO:0000313" key="5">
    <source>
        <dbReference type="EMBL" id="KRT17808.1"/>
    </source>
</evidence>
<dbReference type="STRING" id="687842.ASU31_00475"/>
<dbReference type="EMBL" id="LMZQ01000001">
    <property type="protein sequence ID" value="KRT17808.1"/>
    <property type="molecule type" value="Genomic_DNA"/>
</dbReference>
<dbReference type="GO" id="GO:0003700">
    <property type="term" value="F:DNA-binding transcription factor activity"/>
    <property type="evidence" value="ECO:0007669"/>
    <property type="project" value="InterPro"/>
</dbReference>
<protein>
    <submittedName>
        <fullName evidence="5">Regulator</fullName>
    </submittedName>
</protein>
<dbReference type="PANTHER" id="PTHR43280">
    <property type="entry name" value="ARAC-FAMILY TRANSCRIPTIONAL REGULATOR"/>
    <property type="match status" value="1"/>
</dbReference>
<name>A0A0T5VVH8_9SPHI</name>
<proteinExistence type="predicted"/>
<sequence length="295" mass="34166">MNKQIIKYSFRLLNVDYAKLNHRWNFENVISPYYRIYYIDEGSGFITGLNHSLKLLPGYLYLIPSFTICNLYCSSYLRQYFVQFFEDTADGTSLFATSRKCMQVQATAADIATFKRLIEINPGRGINRSTDPSVYEKDIYYKEYTDLNDHQTLARNYENQGIIFQLISRFLEHASFEKEKLMHAPSPVMDSVSYININLGSKIKVSQLAGMVNLNPDYFARLFHRHTGLSPVNYILQKRIERAQYLLITTQKKQDEIATLTGFLSTQYFAKVFKKMTCHTPGGYKALNRTVNSGD</sequence>
<dbReference type="Pfam" id="PF12833">
    <property type="entry name" value="HTH_18"/>
    <property type="match status" value="1"/>
</dbReference>
<dbReference type="PROSITE" id="PS01124">
    <property type="entry name" value="HTH_ARAC_FAMILY_2"/>
    <property type="match status" value="1"/>
</dbReference>
<dbReference type="PANTHER" id="PTHR43280:SF28">
    <property type="entry name" value="HTH-TYPE TRANSCRIPTIONAL ACTIVATOR RHAS"/>
    <property type="match status" value="1"/>
</dbReference>
<dbReference type="Proteomes" id="UP000051950">
    <property type="component" value="Unassembled WGS sequence"/>
</dbReference>
<organism evidence="5 6">
    <name type="scientific">Pedobacter ginsenosidimutans</name>
    <dbReference type="NCBI Taxonomy" id="687842"/>
    <lineage>
        <taxon>Bacteria</taxon>
        <taxon>Pseudomonadati</taxon>
        <taxon>Bacteroidota</taxon>
        <taxon>Sphingobacteriia</taxon>
        <taxon>Sphingobacteriales</taxon>
        <taxon>Sphingobacteriaceae</taxon>
        <taxon>Pedobacter</taxon>
    </lineage>
</organism>
<dbReference type="InterPro" id="IPR018060">
    <property type="entry name" value="HTH_AraC"/>
</dbReference>
<keyword evidence="1" id="KW-0805">Transcription regulation</keyword>
<keyword evidence="3" id="KW-0804">Transcription</keyword>
<evidence type="ECO:0000256" key="2">
    <source>
        <dbReference type="ARBA" id="ARBA00023125"/>
    </source>
</evidence>
<evidence type="ECO:0000313" key="6">
    <source>
        <dbReference type="Proteomes" id="UP000051950"/>
    </source>
</evidence>
<dbReference type="RefSeq" id="WP_057930437.1">
    <property type="nucleotide sequence ID" value="NZ_LMZQ01000001.1"/>
</dbReference>
<dbReference type="OrthoDB" id="1007602at2"/>
<dbReference type="SMART" id="SM00342">
    <property type="entry name" value="HTH_ARAC"/>
    <property type="match status" value="1"/>
</dbReference>
<keyword evidence="6" id="KW-1185">Reference proteome</keyword>
<dbReference type="Gene3D" id="1.10.10.60">
    <property type="entry name" value="Homeodomain-like"/>
    <property type="match status" value="2"/>
</dbReference>
<comment type="caution">
    <text evidence="5">The sequence shown here is derived from an EMBL/GenBank/DDBJ whole genome shotgun (WGS) entry which is preliminary data.</text>
</comment>
<dbReference type="InterPro" id="IPR009057">
    <property type="entry name" value="Homeodomain-like_sf"/>
</dbReference>
<feature type="domain" description="HTH araC/xylS-type" evidence="4">
    <location>
        <begin position="189"/>
        <end position="287"/>
    </location>
</feature>
<gene>
    <name evidence="5" type="ORF">ASU31_00475</name>
</gene>
<dbReference type="AlphaFoldDB" id="A0A0T5VVH8"/>
<keyword evidence="2" id="KW-0238">DNA-binding</keyword>